<feature type="compositionally biased region" description="Basic and acidic residues" evidence="2">
    <location>
        <begin position="365"/>
        <end position="377"/>
    </location>
</feature>
<feature type="compositionally biased region" description="Basic residues" evidence="2">
    <location>
        <begin position="738"/>
        <end position="747"/>
    </location>
</feature>
<dbReference type="SMART" id="SM00451">
    <property type="entry name" value="ZnF_U1"/>
    <property type="match status" value="3"/>
</dbReference>
<feature type="compositionally biased region" description="Basic and acidic residues" evidence="2">
    <location>
        <begin position="430"/>
        <end position="446"/>
    </location>
</feature>
<dbReference type="GO" id="GO:0005634">
    <property type="term" value="C:nucleus"/>
    <property type="evidence" value="ECO:0007669"/>
    <property type="project" value="TreeGrafter"/>
</dbReference>
<feature type="compositionally biased region" description="Basic and acidic residues" evidence="2">
    <location>
        <begin position="556"/>
        <end position="566"/>
    </location>
</feature>
<reference evidence="4 5" key="1">
    <citation type="submission" date="2024-02" db="EMBL/GenBank/DDBJ databases">
        <title>A chromosome-level genome assembly of Drosophila madeirensis, a fruit fly species endemic to Madeira island.</title>
        <authorList>
            <person name="Tomihara K."/>
            <person name="Llopart A."/>
            <person name="Yamamoto D."/>
        </authorList>
    </citation>
    <scope>NUCLEOTIDE SEQUENCE [LARGE SCALE GENOMIC DNA]</scope>
    <source>
        <strain evidence="4 5">RF1</strain>
    </source>
</reference>
<gene>
    <name evidence="4" type="ORF">DMAD_07399</name>
</gene>
<sequence length="747" mass="80614">MVSVKVNGNPQQQQHQHHRSVNSNGVSNLKANINMAFRGNQNRNRNFGGGGGGGGGNNYGGPMGANRMGGMNMSPWESQNPGGGQFGNNMRQGGGQMNAQAINLANNLLNNLFRNQNPPSLLDLPRGGGGMGNRNQRGGPMVSRGGGAGNRLNNRRGQGGFQNRGATGGGSSGPKPPQKQGGGGIRKQNAFDRAKKLLAKNANQNKKKEPTPGEKKIESPSKDSPYATVPNDMFYCHLCKKHMWDANSFENHIKGRTHLMMREGIEESYRLKANMIRQEAKIAEQLKSIEFDRLKRMGKSKQRQLDYCTMCDLNFHGHISTHRKSEGHLQLKKFLHPKCIECNKEFATRIDFDTHLLSAEHLKKAAESNTKVGERKRQTLPISTEEEETRDLRLPQKRKKKPVKKEGEAEIKKEAGAEGEAAEGEEAEGEEPKEGEEAADETKEGEELNEGEEEEEVALPVDPEDCIVDFLDGDEIPSEVDLRLPKYNWQRAVGAGLISKLECFECSVCSKFFDTEVTAEIHSRTATHHRNFLKFINEKSSDTKIAQKRAAAALEENERKKRKIEEAEAPAAEGTAAEGETTEGGEGELYDPSEATGDDEDFEMVEANPEGAEGEGEGEGDEEGAEGEDGQGEDNGEEEMEAQDEEEANAEQEAEPEPAAPTPAAAPATATATPAAKAEPAKTPAKAAAPAAAAAATAAATPASPAPAAGAPDASPSPAKKATPARTAAGPKATPQRQRARGRYNRY</sequence>
<dbReference type="InterPro" id="IPR026811">
    <property type="entry name" value="CIZ1"/>
</dbReference>
<feature type="compositionally biased region" description="Gly residues" evidence="2">
    <location>
        <begin position="81"/>
        <end position="95"/>
    </location>
</feature>
<dbReference type="InterPro" id="IPR056345">
    <property type="entry name" value="Znf-C2H2_CIZ1"/>
</dbReference>
<evidence type="ECO:0000313" key="5">
    <source>
        <dbReference type="Proteomes" id="UP001500889"/>
    </source>
</evidence>
<feature type="domain" description="C2H2-type" evidence="3">
    <location>
        <begin position="504"/>
        <end position="528"/>
    </location>
</feature>
<dbReference type="InterPro" id="IPR036236">
    <property type="entry name" value="Znf_C2H2_sf"/>
</dbReference>
<keyword evidence="1" id="KW-0862">Zinc</keyword>
<feature type="compositionally biased region" description="Gly residues" evidence="2">
    <location>
        <begin position="157"/>
        <end position="172"/>
    </location>
</feature>
<evidence type="ECO:0000259" key="3">
    <source>
        <dbReference type="PROSITE" id="PS50157"/>
    </source>
</evidence>
<dbReference type="InterPro" id="IPR003604">
    <property type="entry name" value="Matrin/U1-like-C_Znf_C2H2"/>
</dbReference>
<feature type="compositionally biased region" description="Acidic residues" evidence="2">
    <location>
        <begin position="580"/>
        <end position="604"/>
    </location>
</feature>
<proteinExistence type="predicted"/>
<protein>
    <submittedName>
        <fullName evidence="4">Zinc finger protein on ecdysone puffs</fullName>
    </submittedName>
</protein>
<dbReference type="GO" id="GO:0003676">
    <property type="term" value="F:nucleic acid binding"/>
    <property type="evidence" value="ECO:0007669"/>
    <property type="project" value="InterPro"/>
</dbReference>
<feature type="region of interest" description="Disordered" evidence="2">
    <location>
        <begin position="58"/>
        <end position="95"/>
    </location>
</feature>
<keyword evidence="5" id="KW-1185">Reference proteome</keyword>
<dbReference type="SMART" id="SM00355">
    <property type="entry name" value="ZnF_C2H2"/>
    <property type="match status" value="3"/>
</dbReference>
<feature type="compositionally biased region" description="Low complexity" evidence="2">
    <location>
        <begin position="662"/>
        <end position="735"/>
    </location>
</feature>
<accession>A0AAU9FV83</accession>
<feature type="compositionally biased region" description="Polar residues" evidence="2">
    <location>
        <begin position="1"/>
        <end position="10"/>
    </location>
</feature>
<feature type="compositionally biased region" description="Basic and acidic residues" evidence="2">
    <location>
        <begin position="404"/>
        <end position="416"/>
    </location>
</feature>
<keyword evidence="1" id="KW-0863">Zinc-finger</keyword>
<dbReference type="EMBL" id="AP029265">
    <property type="protein sequence ID" value="BFF99507.1"/>
    <property type="molecule type" value="Genomic_DNA"/>
</dbReference>
<dbReference type="GO" id="GO:0008270">
    <property type="term" value="F:zinc ion binding"/>
    <property type="evidence" value="ECO:0007669"/>
    <property type="project" value="UniProtKB-KW"/>
</dbReference>
<dbReference type="SUPFAM" id="SSF57667">
    <property type="entry name" value="beta-beta-alpha zinc fingers"/>
    <property type="match status" value="3"/>
</dbReference>
<feature type="region of interest" description="Disordered" evidence="2">
    <location>
        <begin position="548"/>
        <end position="747"/>
    </location>
</feature>
<feature type="compositionally biased region" description="Acidic residues" evidence="2">
    <location>
        <begin position="447"/>
        <end position="462"/>
    </location>
</feature>
<dbReference type="AlphaFoldDB" id="A0AAU9FV83"/>
<feature type="compositionally biased region" description="Acidic residues" evidence="2">
    <location>
        <begin position="420"/>
        <end position="429"/>
    </location>
</feature>
<keyword evidence="1" id="KW-0479">Metal-binding</keyword>
<feature type="compositionally biased region" description="Basic and acidic residues" evidence="2">
    <location>
        <begin position="206"/>
        <end position="221"/>
    </location>
</feature>
<evidence type="ECO:0000256" key="2">
    <source>
        <dbReference type="SAM" id="MobiDB-lite"/>
    </source>
</evidence>
<name>A0AAU9FV83_DROMD</name>
<feature type="region of interest" description="Disordered" evidence="2">
    <location>
        <begin position="1"/>
        <end position="26"/>
    </location>
</feature>
<dbReference type="InterPro" id="IPR013087">
    <property type="entry name" value="Znf_C2H2_type"/>
</dbReference>
<dbReference type="PANTHER" id="PTHR15491:SF9">
    <property type="entry name" value="CIP1-INTERACTING ZINC FINGER PROTEIN"/>
    <property type="match status" value="1"/>
</dbReference>
<dbReference type="Pfam" id="PF23330">
    <property type="entry name" value="zf-C2H2_14"/>
    <property type="match status" value="1"/>
</dbReference>
<dbReference type="PROSITE" id="PS50157">
    <property type="entry name" value="ZINC_FINGER_C2H2_2"/>
    <property type="match status" value="1"/>
</dbReference>
<feature type="region of interest" description="Disordered" evidence="2">
    <location>
        <begin position="365"/>
        <end position="462"/>
    </location>
</feature>
<feature type="region of interest" description="Disordered" evidence="2">
    <location>
        <begin position="119"/>
        <end position="186"/>
    </location>
</feature>
<feature type="compositionally biased region" description="Low complexity" evidence="2">
    <location>
        <begin position="569"/>
        <end position="579"/>
    </location>
</feature>
<feature type="region of interest" description="Disordered" evidence="2">
    <location>
        <begin position="200"/>
        <end position="226"/>
    </location>
</feature>
<organism evidence="4 5">
    <name type="scientific">Drosophila madeirensis</name>
    <name type="common">Fruit fly</name>
    <dbReference type="NCBI Taxonomy" id="30013"/>
    <lineage>
        <taxon>Eukaryota</taxon>
        <taxon>Metazoa</taxon>
        <taxon>Ecdysozoa</taxon>
        <taxon>Arthropoda</taxon>
        <taxon>Hexapoda</taxon>
        <taxon>Insecta</taxon>
        <taxon>Pterygota</taxon>
        <taxon>Neoptera</taxon>
        <taxon>Endopterygota</taxon>
        <taxon>Diptera</taxon>
        <taxon>Brachycera</taxon>
        <taxon>Muscomorpha</taxon>
        <taxon>Ephydroidea</taxon>
        <taxon>Drosophilidae</taxon>
        <taxon>Drosophila</taxon>
        <taxon>Sophophora</taxon>
    </lineage>
</organism>
<dbReference type="Proteomes" id="UP001500889">
    <property type="component" value="Chromosome J"/>
</dbReference>
<feature type="compositionally biased region" description="Acidic residues" evidence="2">
    <location>
        <begin position="612"/>
        <end position="656"/>
    </location>
</feature>
<evidence type="ECO:0000256" key="1">
    <source>
        <dbReference type="PROSITE-ProRule" id="PRU00042"/>
    </source>
</evidence>
<dbReference type="PROSITE" id="PS00028">
    <property type="entry name" value="ZINC_FINGER_C2H2_1"/>
    <property type="match status" value="3"/>
</dbReference>
<dbReference type="PANTHER" id="PTHR15491">
    <property type="match status" value="1"/>
</dbReference>
<evidence type="ECO:0000313" key="4">
    <source>
        <dbReference type="EMBL" id="BFF99507.1"/>
    </source>
</evidence>